<dbReference type="InterPro" id="IPR017972">
    <property type="entry name" value="Cyt_P450_CS"/>
</dbReference>
<keyword evidence="6" id="KW-0503">Monooxygenase</keyword>
<proteinExistence type="inferred from homology"/>
<evidence type="ECO:0000256" key="2">
    <source>
        <dbReference type="ARBA" id="ARBA00010617"/>
    </source>
</evidence>
<accession>A0A9P4LL20</accession>
<name>A0A9P4LL20_9PLEO</name>
<evidence type="ECO:0000256" key="3">
    <source>
        <dbReference type="ARBA" id="ARBA00022723"/>
    </source>
</evidence>
<dbReference type="PROSITE" id="PS00086">
    <property type="entry name" value="CYTOCHROME_P450"/>
    <property type="match status" value="1"/>
</dbReference>
<dbReference type="Gene3D" id="1.10.630.10">
    <property type="entry name" value="Cytochrome P450"/>
    <property type="match status" value="1"/>
</dbReference>
<feature type="binding site" description="axial binding residue" evidence="5">
    <location>
        <position position="470"/>
    </location>
    <ligand>
        <name>heme</name>
        <dbReference type="ChEBI" id="CHEBI:30413"/>
    </ligand>
    <ligandPart>
        <name>Fe</name>
        <dbReference type="ChEBI" id="CHEBI:18248"/>
    </ligandPart>
</feature>
<reference evidence="7" key="1">
    <citation type="journal article" date="2020" name="Stud. Mycol.">
        <title>101 Dothideomycetes genomes: a test case for predicting lifestyles and emergence of pathogens.</title>
        <authorList>
            <person name="Haridas S."/>
            <person name="Albert R."/>
            <person name="Binder M."/>
            <person name="Bloem J."/>
            <person name="Labutti K."/>
            <person name="Salamov A."/>
            <person name="Andreopoulos B."/>
            <person name="Baker S."/>
            <person name="Barry K."/>
            <person name="Bills G."/>
            <person name="Bluhm B."/>
            <person name="Cannon C."/>
            <person name="Castanera R."/>
            <person name="Culley D."/>
            <person name="Daum C."/>
            <person name="Ezra D."/>
            <person name="Gonzalez J."/>
            <person name="Henrissat B."/>
            <person name="Kuo A."/>
            <person name="Liang C."/>
            <person name="Lipzen A."/>
            <person name="Lutzoni F."/>
            <person name="Magnuson J."/>
            <person name="Mondo S."/>
            <person name="Nolan M."/>
            <person name="Ohm R."/>
            <person name="Pangilinan J."/>
            <person name="Park H.-J."/>
            <person name="Ramirez L."/>
            <person name="Alfaro M."/>
            <person name="Sun H."/>
            <person name="Tritt A."/>
            <person name="Yoshinaga Y."/>
            <person name="Zwiers L.-H."/>
            <person name="Turgeon B."/>
            <person name="Goodwin S."/>
            <person name="Spatafora J."/>
            <person name="Crous P."/>
            <person name="Grigoriev I."/>
        </authorList>
    </citation>
    <scope>NUCLEOTIDE SEQUENCE</scope>
    <source>
        <strain evidence="7">CBS 110217</strain>
    </source>
</reference>
<evidence type="ECO:0000256" key="5">
    <source>
        <dbReference type="PIRSR" id="PIRSR602401-1"/>
    </source>
</evidence>
<dbReference type="Proteomes" id="UP000799777">
    <property type="component" value="Unassembled WGS sequence"/>
</dbReference>
<dbReference type="PANTHER" id="PTHR24305:SF232">
    <property type="entry name" value="P450, PUTATIVE (EUROFUNG)-RELATED"/>
    <property type="match status" value="1"/>
</dbReference>
<dbReference type="EMBL" id="ML978185">
    <property type="protein sequence ID" value="KAF2031006.1"/>
    <property type="molecule type" value="Genomic_DNA"/>
</dbReference>
<protein>
    <submittedName>
        <fullName evidence="7">Pisatin demethylase</fullName>
    </submittedName>
</protein>
<dbReference type="FunFam" id="1.10.630.10:FF:000050">
    <property type="entry name" value="Cytochrome P450 monooxygenase"/>
    <property type="match status" value="1"/>
</dbReference>
<keyword evidence="6" id="KW-0560">Oxidoreductase</keyword>
<dbReference type="InterPro" id="IPR001128">
    <property type="entry name" value="Cyt_P450"/>
</dbReference>
<dbReference type="PANTHER" id="PTHR24305">
    <property type="entry name" value="CYTOCHROME P450"/>
    <property type="match status" value="1"/>
</dbReference>
<evidence type="ECO:0000256" key="4">
    <source>
        <dbReference type="ARBA" id="ARBA00023004"/>
    </source>
</evidence>
<organism evidence="7 8">
    <name type="scientific">Setomelanomma holmii</name>
    <dbReference type="NCBI Taxonomy" id="210430"/>
    <lineage>
        <taxon>Eukaryota</taxon>
        <taxon>Fungi</taxon>
        <taxon>Dikarya</taxon>
        <taxon>Ascomycota</taxon>
        <taxon>Pezizomycotina</taxon>
        <taxon>Dothideomycetes</taxon>
        <taxon>Pleosporomycetidae</taxon>
        <taxon>Pleosporales</taxon>
        <taxon>Pleosporineae</taxon>
        <taxon>Phaeosphaeriaceae</taxon>
        <taxon>Setomelanomma</taxon>
    </lineage>
</organism>
<dbReference type="OrthoDB" id="3934656at2759"/>
<gene>
    <name evidence="7" type="ORF">EK21DRAFT_111454</name>
</gene>
<dbReference type="PRINTS" id="PR00385">
    <property type="entry name" value="P450"/>
</dbReference>
<evidence type="ECO:0000313" key="7">
    <source>
        <dbReference type="EMBL" id="KAF2031006.1"/>
    </source>
</evidence>
<dbReference type="CDD" id="cd11060">
    <property type="entry name" value="CYP57A1-like"/>
    <property type="match status" value="1"/>
</dbReference>
<dbReference type="AlphaFoldDB" id="A0A9P4LL20"/>
<evidence type="ECO:0000313" key="8">
    <source>
        <dbReference type="Proteomes" id="UP000799777"/>
    </source>
</evidence>
<comment type="cofactor">
    <cofactor evidence="1 5">
        <name>heme</name>
        <dbReference type="ChEBI" id="CHEBI:30413"/>
    </cofactor>
</comment>
<evidence type="ECO:0000256" key="6">
    <source>
        <dbReference type="RuleBase" id="RU000461"/>
    </source>
</evidence>
<evidence type="ECO:0000256" key="1">
    <source>
        <dbReference type="ARBA" id="ARBA00001971"/>
    </source>
</evidence>
<comment type="similarity">
    <text evidence="2 6">Belongs to the cytochrome P450 family.</text>
</comment>
<sequence>MLLLQFLEHLSPLLIITILFPWVTAHLIYNKYGTRLNHIPGPFWASFSDFYRLYIVWGRRPERWHIQLHEQYGELVRIGPKTVICSSNKAAKKVYALNAGFVKSEFYPVQRALSKGVPLVTLFTSTDEIFHAKLRRAVNNAYAMSSLVQFEPLVDSTIAEFLVQMRSRNFVHNGVSTIFDFGEWLQYFAFDVICELTYSKRMGFVDRGEDVENIISDLQWVLNYAAVIGQVPILDNVFLKNPIRKLMSAWGWIRGTPVAHFALRRIAETQAEAQDSTEKKYDPSTAGPRRDFLSRFQEAHTKEPDFISNERVLALTVANMIAGSDTTATSLRAIFYNLVCNPDKLEKLRTELNGVWAKRDVQRPGKLLTWEEVRELPYLSAVINESLRTHPAAGLALERIVPANGLHIGETVIPGGTNIGCNAWVLHLDEHIWGPHPDEWKPERWTDATANQKAEMKNSLFTFGAGARTCIGKNVSYLEMYKLVPAVLREFDIKLAYPDKEWTLHNAWFVKQSDFYVKLQSRQ</sequence>
<keyword evidence="5 6" id="KW-0349">Heme</keyword>
<comment type="caution">
    <text evidence="7">The sequence shown here is derived from an EMBL/GenBank/DDBJ whole genome shotgun (WGS) entry which is preliminary data.</text>
</comment>
<keyword evidence="4 5" id="KW-0408">Iron</keyword>
<dbReference type="GO" id="GO:0020037">
    <property type="term" value="F:heme binding"/>
    <property type="evidence" value="ECO:0007669"/>
    <property type="project" value="InterPro"/>
</dbReference>
<dbReference type="InterPro" id="IPR050121">
    <property type="entry name" value="Cytochrome_P450_monoxygenase"/>
</dbReference>
<dbReference type="PRINTS" id="PR00463">
    <property type="entry name" value="EP450I"/>
</dbReference>
<dbReference type="GO" id="GO:0005506">
    <property type="term" value="F:iron ion binding"/>
    <property type="evidence" value="ECO:0007669"/>
    <property type="project" value="InterPro"/>
</dbReference>
<keyword evidence="3 5" id="KW-0479">Metal-binding</keyword>
<dbReference type="Pfam" id="PF00067">
    <property type="entry name" value="p450"/>
    <property type="match status" value="1"/>
</dbReference>
<keyword evidence="8" id="KW-1185">Reference proteome</keyword>
<dbReference type="InterPro" id="IPR036396">
    <property type="entry name" value="Cyt_P450_sf"/>
</dbReference>
<dbReference type="SUPFAM" id="SSF48264">
    <property type="entry name" value="Cytochrome P450"/>
    <property type="match status" value="1"/>
</dbReference>
<dbReference type="GO" id="GO:0016705">
    <property type="term" value="F:oxidoreductase activity, acting on paired donors, with incorporation or reduction of molecular oxygen"/>
    <property type="evidence" value="ECO:0007669"/>
    <property type="project" value="InterPro"/>
</dbReference>
<dbReference type="InterPro" id="IPR002401">
    <property type="entry name" value="Cyt_P450_E_grp-I"/>
</dbReference>
<dbReference type="GO" id="GO:0004497">
    <property type="term" value="F:monooxygenase activity"/>
    <property type="evidence" value="ECO:0007669"/>
    <property type="project" value="UniProtKB-KW"/>
</dbReference>